<evidence type="ECO:0000256" key="1">
    <source>
        <dbReference type="ARBA" id="ARBA00022576"/>
    </source>
</evidence>
<proteinExistence type="predicted"/>
<dbReference type="CDD" id="cd05009">
    <property type="entry name" value="SIS_GlmS_GlmD_2"/>
    <property type="match status" value="1"/>
</dbReference>
<accession>A0ABT4VKE2</accession>
<protein>
    <submittedName>
        <fullName evidence="4">SIS domain-containing protein</fullName>
    </submittedName>
</protein>
<dbReference type="Proteomes" id="UP001148313">
    <property type="component" value="Unassembled WGS sequence"/>
</dbReference>
<dbReference type="InterPro" id="IPR035466">
    <property type="entry name" value="GlmS/AgaS_SIS"/>
</dbReference>
<keyword evidence="2" id="KW-0677">Repeat</keyword>
<feature type="domain" description="SIS" evidence="3">
    <location>
        <begin position="26"/>
        <end position="174"/>
    </location>
</feature>
<sequence length="336" mass="35267">MRKEIEEIPVAAQRLVDWLSPMLPAIGSTLRARNPAFVTTIARGSSDHAAAFLKYAIELKAGLAVASVGPSVASIYGARLSLDNALCISISQSGQSPDIVALQKAASAGGALTVSLTNDEKAPLAVQSDLAVDIRAGTEKGVAATKTYVNSVLSGLLLLAAWTGDEELMKALEKLPGQLEKAVSLDWSSIRPDIENGRSLFILGRGPSLAIAHEAALKFKENCNLHAEAYSAAEVLHGPVSLVGRGFPVLALAARDKAEEAMVSTAEAMAGDGAAVHITSVRADKAQVLPFVDTGHPLTDALALIVPFYGFVEALARRMGLDPDRPEKLKKVTETT</sequence>
<dbReference type="CDD" id="cd05008">
    <property type="entry name" value="SIS_GlmS_GlmD_1"/>
    <property type="match status" value="1"/>
</dbReference>
<keyword evidence="5" id="KW-1185">Reference proteome</keyword>
<dbReference type="PROSITE" id="PS51464">
    <property type="entry name" value="SIS"/>
    <property type="match status" value="2"/>
</dbReference>
<gene>
    <name evidence="4" type="ORF">OOZ53_04360</name>
</gene>
<dbReference type="PANTHER" id="PTHR10937:SF8">
    <property type="entry name" value="AMINOTRANSFERASE-RELATED"/>
    <property type="match status" value="1"/>
</dbReference>
<evidence type="ECO:0000259" key="3">
    <source>
        <dbReference type="PROSITE" id="PS51464"/>
    </source>
</evidence>
<dbReference type="PANTHER" id="PTHR10937">
    <property type="entry name" value="GLUCOSAMINE--FRUCTOSE-6-PHOSPHATE AMINOTRANSFERASE, ISOMERIZING"/>
    <property type="match status" value="1"/>
</dbReference>
<reference evidence="4" key="1">
    <citation type="submission" date="2022-11" db="EMBL/GenBank/DDBJ databases">
        <title>Hoeflea poritis sp. nov., isolated from scleractinian coral Porites lutea.</title>
        <authorList>
            <person name="Zhang G."/>
            <person name="Wei Q."/>
            <person name="Cai L."/>
        </authorList>
    </citation>
    <scope>NUCLEOTIDE SEQUENCE</scope>
    <source>
        <strain evidence="4">E7-10</strain>
    </source>
</reference>
<evidence type="ECO:0000313" key="5">
    <source>
        <dbReference type="Proteomes" id="UP001148313"/>
    </source>
</evidence>
<comment type="caution">
    <text evidence="4">The sequence shown here is derived from an EMBL/GenBank/DDBJ whole genome shotgun (WGS) entry which is preliminary data.</text>
</comment>
<dbReference type="InterPro" id="IPR001347">
    <property type="entry name" value="SIS_dom"/>
</dbReference>
<keyword evidence="1" id="KW-0032">Aminotransferase</keyword>
<keyword evidence="1" id="KW-0808">Transferase</keyword>
<dbReference type="InterPro" id="IPR035490">
    <property type="entry name" value="GlmS/FrlB_SIS"/>
</dbReference>
<evidence type="ECO:0000313" key="4">
    <source>
        <dbReference type="EMBL" id="MDA4844567.1"/>
    </source>
</evidence>
<dbReference type="RefSeq" id="WP_271088289.1">
    <property type="nucleotide sequence ID" value="NZ_JAPJZH010000002.1"/>
</dbReference>
<evidence type="ECO:0000256" key="2">
    <source>
        <dbReference type="ARBA" id="ARBA00022737"/>
    </source>
</evidence>
<dbReference type="SUPFAM" id="SSF53697">
    <property type="entry name" value="SIS domain"/>
    <property type="match status" value="1"/>
</dbReference>
<organism evidence="4 5">
    <name type="scientific">Hoeflea poritis</name>
    <dbReference type="NCBI Taxonomy" id="2993659"/>
    <lineage>
        <taxon>Bacteria</taxon>
        <taxon>Pseudomonadati</taxon>
        <taxon>Pseudomonadota</taxon>
        <taxon>Alphaproteobacteria</taxon>
        <taxon>Hyphomicrobiales</taxon>
        <taxon>Rhizobiaceae</taxon>
        <taxon>Hoeflea</taxon>
    </lineage>
</organism>
<dbReference type="Gene3D" id="3.40.50.10490">
    <property type="entry name" value="Glucose-6-phosphate isomerase like protein, domain 1"/>
    <property type="match status" value="2"/>
</dbReference>
<name>A0ABT4VKE2_9HYPH</name>
<dbReference type="EMBL" id="JAPJZH010000002">
    <property type="protein sequence ID" value="MDA4844567.1"/>
    <property type="molecule type" value="Genomic_DNA"/>
</dbReference>
<dbReference type="InterPro" id="IPR046348">
    <property type="entry name" value="SIS_dom_sf"/>
</dbReference>
<dbReference type="Pfam" id="PF01380">
    <property type="entry name" value="SIS"/>
    <property type="match status" value="2"/>
</dbReference>
<feature type="domain" description="SIS" evidence="3">
    <location>
        <begin position="190"/>
        <end position="321"/>
    </location>
</feature>